<organism evidence="6 7">
    <name type="scientific">Conidiobolus coronatus (strain ATCC 28846 / CBS 209.66 / NRRL 28638)</name>
    <name type="common">Delacroixia coronata</name>
    <dbReference type="NCBI Taxonomy" id="796925"/>
    <lineage>
        <taxon>Eukaryota</taxon>
        <taxon>Fungi</taxon>
        <taxon>Fungi incertae sedis</taxon>
        <taxon>Zoopagomycota</taxon>
        <taxon>Entomophthoromycotina</taxon>
        <taxon>Entomophthoromycetes</taxon>
        <taxon>Entomophthorales</taxon>
        <taxon>Ancylistaceae</taxon>
        <taxon>Conidiobolus</taxon>
    </lineage>
</organism>
<dbReference type="PANTHER" id="PTHR31069:SF32">
    <property type="entry name" value="ARGININE METABOLISM REGULATION PROTEIN II"/>
    <property type="match status" value="1"/>
</dbReference>
<dbReference type="Gene3D" id="4.10.240.10">
    <property type="entry name" value="Zn(2)-C6 fungal-type DNA-binding domain"/>
    <property type="match status" value="1"/>
</dbReference>
<evidence type="ECO:0000313" key="7">
    <source>
        <dbReference type="Proteomes" id="UP000070444"/>
    </source>
</evidence>
<keyword evidence="3" id="KW-0804">Transcription</keyword>
<evidence type="ECO:0000259" key="5">
    <source>
        <dbReference type="PROSITE" id="PS50048"/>
    </source>
</evidence>
<dbReference type="Proteomes" id="UP000070444">
    <property type="component" value="Unassembled WGS sequence"/>
</dbReference>
<dbReference type="OrthoDB" id="2985014at2759"/>
<dbReference type="InterPro" id="IPR001138">
    <property type="entry name" value="Zn2Cys6_DnaBD"/>
</dbReference>
<dbReference type="PROSITE" id="PS50048">
    <property type="entry name" value="ZN2_CY6_FUNGAL_2"/>
    <property type="match status" value="1"/>
</dbReference>
<dbReference type="GO" id="GO:0000981">
    <property type="term" value="F:DNA-binding transcription factor activity, RNA polymerase II-specific"/>
    <property type="evidence" value="ECO:0007669"/>
    <property type="project" value="InterPro"/>
</dbReference>
<sequence>MEQIKRPCNNCRKKRIRCDKQVPKCQRCYEARLNCEYPPPSQANSRSKDKQGWNMSYKIFKMTASNSQTSITATTEVNSKNIIKDLETDFQSKTKISKAKEPKATQISNTFEKLLLYYSKDPNTRLSPSSLQDPAKLMNLALSSFRNSLPVWGSSIFRNQFAMPFVEVLVDNLTFDDDERPKNGDRTI</sequence>
<evidence type="ECO:0000313" key="6">
    <source>
        <dbReference type="EMBL" id="KXN66744.1"/>
    </source>
</evidence>
<evidence type="ECO:0000256" key="1">
    <source>
        <dbReference type="ARBA" id="ARBA00023015"/>
    </source>
</evidence>
<evidence type="ECO:0000256" key="2">
    <source>
        <dbReference type="ARBA" id="ARBA00023125"/>
    </source>
</evidence>
<dbReference type="PANTHER" id="PTHR31069">
    <property type="entry name" value="OLEATE-ACTIVATED TRANSCRIPTION FACTOR 1-RELATED"/>
    <property type="match status" value="1"/>
</dbReference>
<dbReference type="InterPro" id="IPR036864">
    <property type="entry name" value="Zn2-C6_fun-type_DNA-bd_sf"/>
</dbReference>
<gene>
    <name evidence="6" type="ORF">CONCODRAFT_11331</name>
</gene>
<reference evidence="6 7" key="1">
    <citation type="journal article" date="2015" name="Genome Biol. Evol.">
        <title>Phylogenomic analyses indicate that early fungi evolved digesting cell walls of algal ancestors of land plants.</title>
        <authorList>
            <person name="Chang Y."/>
            <person name="Wang S."/>
            <person name="Sekimoto S."/>
            <person name="Aerts A.L."/>
            <person name="Choi C."/>
            <person name="Clum A."/>
            <person name="LaButti K.M."/>
            <person name="Lindquist E.A."/>
            <person name="Yee Ngan C."/>
            <person name="Ohm R.A."/>
            <person name="Salamov A.A."/>
            <person name="Grigoriev I.V."/>
            <person name="Spatafora J.W."/>
            <person name="Berbee M.L."/>
        </authorList>
    </citation>
    <scope>NUCLEOTIDE SEQUENCE [LARGE SCALE GENOMIC DNA]</scope>
    <source>
        <strain evidence="6 7">NRRL 28638</strain>
    </source>
</reference>
<dbReference type="Pfam" id="PF00172">
    <property type="entry name" value="Zn_clus"/>
    <property type="match status" value="1"/>
</dbReference>
<evidence type="ECO:0000256" key="3">
    <source>
        <dbReference type="ARBA" id="ARBA00023163"/>
    </source>
</evidence>
<feature type="non-terminal residue" evidence="6">
    <location>
        <position position="188"/>
    </location>
</feature>
<dbReference type="GO" id="GO:0003677">
    <property type="term" value="F:DNA binding"/>
    <property type="evidence" value="ECO:0007669"/>
    <property type="project" value="UniProtKB-KW"/>
</dbReference>
<name>A0A137NVV7_CONC2</name>
<dbReference type="EMBL" id="KQ964693">
    <property type="protein sequence ID" value="KXN66744.1"/>
    <property type="molecule type" value="Genomic_DNA"/>
</dbReference>
<keyword evidence="1" id="KW-0805">Transcription regulation</keyword>
<keyword evidence="7" id="KW-1185">Reference proteome</keyword>
<dbReference type="SUPFAM" id="SSF57701">
    <property type="entry name" value="Zn2/Cys6 DNA-binding domain"/>
    <property type="match status" value="1"/>
</dbReference>
<proteinExistence type="predicted"/>
<dbReference type="PROSITE" id="PS00463">
    <property type="entry name" value="ZN2_CY6_FUNGAL_1"/>
    <property type="match status" value="1"/>
</dbReference>
<keyword evidence="2" id="KW-0238">DNA-binding</keyword>
<dbReference type="AlphaFoldDB" id="A0A137NVV7"/>
<dbReference type="GO" id="GO:0008270">
    <property type="term" value="F:zinc ion binding"/>
    <property type="evidence" value="ECO:0007669"/>
    <property type="project" value="InterPro"/>
</dbReference>
<protein>
    <recommendedName>
        <fullName evidence="5">Zn(2)-C6 fungal-type domain-containing protein</fullName>
    </recommendedName>
</protein>
<dbReference type="SMART" id="SM00066">
    <property type="entry name" value="GAL4"/>
    <property type="match status" value="1"/>
</dbReference>
<keyword evidence="4" id="KW-0539">Nucleus</keyword>
<accession>A0A137NVV7</accession>
<dbReference type="InterPro" id="IPR050675">
    <property type="entry name" value="OAF3"/>
</dbReference>
<dbReference type="CDD" id="cd00067">
    <property type="entry name" value="GAL4"/>
    <property type="match status" value="1"/>
</dbReference>
<feature type="domain" description="Zn(2)-C6 fungal-type" evidence="5">
    <location>
        <begin position="7"/>
        <end position="37"/>
    </location>
</feature>
<evidence type="ECO:0000256" key="4">
    <source>
        <dbReference type="ARBA" id="ARBA00023242"/>
    </source>
</evidence>